<keyword evidence="2" id="KW-0963">Cytoplasm</keyword>
<keyword evidence="5" id="KW-0175">Coiled coil</keyword>
<accession>A0A061BGG3</accession>
<feature type="compositionally biased region" description="Polar residues" evidence="6">
    <location>
        <begin position="42"/>
        <end position="51"/>
    </location>
</feature>
<feature type="region of interest" description="Disordered" evidence="6">
    <location>
        <begin position="869"/>
        <end position="923"/>
    </location>
</feature>
<dbReference type="EMBL" id="LK052953">
    <property type="protein sequence ID" value="CDR48473.1"/>
    <property type="molecule type" value="Genomic_DNA"/>
</dbReference>
<comment type="subcellular location">
    <subcellularLocation>
        <location evidence="1">Cytoplasm</location>
    </subcellularLocation>
</comment>
<feature type="compositionally biased region" description="Polar residues" evidence="6">
    <location>
        <begin position="1175"/>
        <end position="1186"/>
    </location>
</feature>
<feature type="region of interest" description="Disordered" evidence="6">
    <location>
        <begin position="940"/>
        <end position="969"/>
    </location>
</feature>
<feature type="compositionally biased region" description="Low complexity" evidence="6">
    <location>
        <begin position="879"/>
        <end position="890"/>
    </location>
</feature>
<gene>
    <name evidence="7" type="ORF">RHTO0S_18e00826g</name>
</gene>
<dbReference type="GO" id="GO:0000932">
    <property type="term" value="C:P-body"/>
    <property type="evidence" value="ECO:0007669"/>
    <property type="project" value="TreeGrafter"/>
</dbReference>
<evidence type="ECO:0000256" key="1">
    <source>
        <dbReference type="ARBA" id="ARBA00004496"/>
    </source>
</evidence>
<feature type="compositionally biased region" description="Low complexity" evidence="6">
    <location>
        <begin position="24"/>
        <end position="36"/>
    </location>
</feature>
<evidence type="ECO:0000313" key="7">
    <source>
        <dbReference type="EMBL" id="CDR48473.1"/>
    </source>
</evidence>
<dbReference type="GO" id="GO:0031087">
    <property type="term" value="P:deadenylation-independent decapping of nuclear-transcribed mRNA"/>
    <property type="evidence" value="ECO:0007669"/>
    <property type="project" value="InterPro"/>
</dbReference>
<evidence type="ECO:0000256" key="5">
    <source>
        <dbReference type="SAM" id="Coils"/>
    </source>
</evidence>
<evidence type="ECO:0000256" key="4">
    <source>
        <dbReference type="ARBA" id="ARBA00022737"/>
    </source>
</evidence>
<evidence type="ECO:0000256" key="2">
    <source>
        <dbReference type="ARBA" id="ARBA00022490"/>
    </source>
</evidence>
<proteinExistence type="predicted"/>
<dbReference type="InterPro" id="IPR045152">
    <property type="entry name" value="EDC4-like"/>
</dbReference>
<reference evidence="7" key="1">
    <citation type="journal article" date="2014" name="Genome Announc.">
        <title>Draft genome sequence of Rhodosporidium toruloides CECT1137, an oleaginous yeast of biotechnological interest.</title>
        <authorList>
            <person name="Morin N."/>
            <person name="Calcas X."/>
            <person name="Devillers H."/>
            <person name="Durrens P."/>
            <person name="Sherman D.J."/>
            <person name="Nicaud J.-M."/>
            <person name="Neuveglise C."/>
        </authorList>
    </citation>
    <scope>NUCLEOTIDE SEQUENCE</scope>
    <source>
        <strain evidence="7">CECT1137</strain>
    </source>
</reference>
<sequence length="1397" mass="146734">MGDHLLSILRGTAPPPPAPPAQRPPSTASTSVYATAPPTPAQPGQSRQPNPLEQLLRTFSHPHPSSQTSTGSPAPAAPPVPPQLQHRQTEQGAMGGVTSAQGAGQARAGEPASLLTLFHGTKSPPSAVLASAQSAGQGEGSSEGVLKSPTSHRGGNAKDLLGLLMGGSAGQATTQDRASAQEMGGAATSTSGEQEGLANLRSQPREATSAPQPPPTAPSTGQTPNFAFVSPFDILDKTRQAEQSQPPSLDPLSPGTSAPHPILPPHSSLPQHIRPTSSSRRTTSESDGSEVSPVSPPPSASANGVVRPLTTKYLSIAHLPPNPPFAAPSWAPIGLRLPRSAIPPSDASEPQHLSIPLVEPHRESLVSPKPEITPVALFNVSIPNVHDDDELVRRSRRTAGIWDGGIAYATAGGKGRVRVIDRESGAKVLLKGGKKEKEIVDLAVSPKAMDGGQRLVATIGKDGRLSVWKVPDSFDNEEAAERECERILERFASGASSDSSDSSSPRYTLVRFAPNFPASRMLAVAESDATVELVNLLDSQAQPVSVGKSGDAKGVSDVALTPDGSAVAVLYANGSVVQWNVDGSNEKEVRQAFLSESDQANQLVFLYPLPVPGNVAESPGFAISSRSGTLISIFALGADEPSIAIDVLRPSNVSSASLFSQIAYHGPSQTLVASHSLRGSLFAFRLTFPSLPGGALRVNHVLEHPTPAPVLSYSLDNLSTADPRTASAAPSADDGRNVPAGTKLRYGALVVHPGGVHHVALVAEHPRAVLANGSSSSGSSHDEEEELDALDAAMEAGRRMSLEGSIYVSSEIEVCVDEPETDEISLSVAISPTPPVVSEDHEKKLGEVVDENETPLALTPPVFSPPLQAVQATQEQRQLALPSGSLPSSADEPASGDLSNGLPAASTPVQEAGGEIGASPTSGIKLAGPVVNAAIRSMKASKVPSGSGSPRAGATEKEKREVSANGDAEKEIDSGMLVKELRRIEASLPVKIGKAVQKEVEKYASHFASSSRAPAVDPVTLSASVEAAVSSALEKRMAEMVKAELGREIAAVIQSVLPIELQKQLKRPDMTLPLSASIATTIVPPIERTLTSALVNSIVPTFEAKLAAAVDGVVEDIRQEMVDVRKEIIQEQSGSVSVLEDEVQALREEVSTMKSMLEKRERLVLASAAQAHPPATTSPRIAQQPLQHARQPIARHTSQPYVATGPLSPVEAHHPLRQSQPPSASFPLPPIPRAQTPPERYEELFTEAMQPQHEPEFAALQHLISSAPVSRIDAVFPPPPAAPKITMAVVLSLAYRLSQVLANKDVPLDDEGKKQLLWLRKAIAACDGKQPPDLLLLIPRILTNVIDNLVLRGRRLMALNDQAGAGDIRLVQQYANARLSLFAQAGAEGPGVEVFRR</sequence>
<evidence type="ECO:0000256" key="6">
    <source>
        <dbReference type="SAM" id="MobiDB-lite"/>
    </source>
</evidence>
<dbReference type="InterPro" id="IPR015943">
    <property type="entry name" value="WD40/YVTN_repeat-like_dom_sf"/>
</dbReference>
<keyword evidence="4" id="KW-0677">Repeat</keyword>
<feature type="compositionally biased region" description="Basic and acidic residues" evidence="6">
    <location>
        <begin position="954"/>
        <end position="969"/>
    </location>
</feature>
<feature type="compositionally biased region" description="Low complexity" evidence="6">
    <location>
        <begin position="243"/>
        <end position="254"/>
    </location>
</feature>
<evidence type="ECO:0000256" key="3">
    <source>
        <dbReference type="ARBA" id="ARBA00022574"/>
    </source>
</evidence>
<feature type="compositionally biased region" description="Low complexity" evidence="6">
    <location>
        <begin position="130"/>
        <end position="144"/>
    </location>
</feature>
<feature type="region of interest" description="Disordered" evidence="6">
    <location>
        <begin position="1"/>
        <end position="227"/>
    </location>
</feature>
<feature type="compositionally biased region" description="Low complexity" evidence="6">
    <location>
        <begin position="265"/>
        <end position="293"/>
    </location>
</feature>
<feature type="coiled-coil region" evidence="5">
    <location>
        <begin position="1129"/>
        <end position="1163"/>
    </location>
</feature>
<dbReference type="Gene3D" id="2.130.10.10">
    <property type="entry name" value="YVTN repeat-like/Quinoprotein amine dehydrogenase"/>
    <property type="match status" value="1"/>
</dbReference>
<name>A0A061BGG3_RHOTO</name>
<organism evidence="7">
    <name type="scientific">Rhodotorula toruloides</name>
    <name type="common">Yeast</name>
    <name type="synonym">Rhodosporidium toruloides</name>
    <dbReference type="NCBI Taxonomy" id="5286"/>
    <lineage>
        <taxon>Eukaryota</taxon>
        <taxon>Fungi</taxon>
        <taxon>Dikarya</taxon>
        <taxon>Basidiomycota</taxon>
        <taxon>Pucciniomycotina</taxon>
        <taxon>Microbotryomycetes</taxon>
        <taxon>Sporidiobolales</taxon>
        <taxon>Sporidiobolaceae</taxon>
        <taxon>Rhodotorula</taxon>
    </lineage>
</organism>
<keyword evidence="3" id="KW-0853">WD repeat</keyword>
<dbReference type="OrthoDB" id="21128at2759"/>
<feature type="compositionally biased region" description="Polar residues" evidence="6">
    <location>
        <begin position="63"/>
        <end position="72"/>
    </location>
</feature>
<protein>
    <submittedName>
        <fullName evidence="7">RHTO0S18e00826g1_1</fullName>
    </submittedName>
</protein>
<dbReference type="PANTHER" id="PTHR15598">
    <property type="entry name" value="ENHANCER OF MRNA-DECAPPING PROTEIN 4"/>
    <property type="match status" value="1"/>
</dbReference>
<feature type="region of interest" description="Disordered" evidence="6">
    <location>
        <begin position="239"/>
        <end position="304"/>
    </location>
</feature>
<feature type="compositionally biased region" description="Pro residues" evidence="6">
    <location>
        <begin position="13"/>
        <end position="23"/>
    </location>
</feature>
<dbReference type="SUPFAM" id="SSF69322">
    <property type="entry name" value="Tricorn protease domain 2"/>
    <property type="match status" value="1"/>
</dbReference>
<feature type="region of interest" description="Disordered" evidence="6">
    <location>
        <begin position="1170"/>
        <end position="1236"/>
    </location>
</feature>
<dbReference type="PANTHER" id="PTHR15598:SF5">
    <property type="entry name" value="ENHANCER OF MRNA-DECAPPING PROTEIN 4"/>
    <property type="match status" value="1"/>
</dbReference>